<protein>
    <submittedName>
        <fullName evidence="2">Uncharacterized protein</fullName>
    </submittedName>
</protein>
<proteinExistence type="predicted"/>
<gene>
    <name evidence="2" type="ORF">OMP44_15590</name>
</gene>
<evidence type="ECO:0000313" key="2">
    <source>
        <dbReference type="EMBL" id="MDH4764313.1"/>
    </source>
</evidence>
<evidence type="ECO:0000313" key="3">
    <source>
        <dbReference type="Proteomes" id="UP001157461"/>
    </source>
</evidence>
<accession>A0ABT6IIK8</accession>
<feature type="compositionally biased region" description="Basic and acidic residues" evidence="1">
    <location>
        <begin position="191"/>
        <end position="206"/>
    </location>
</feature>
<organism evidence="2 3">
    <name type="scientific">Pseudomonas flavocrustae</name>
    <dbReference type="NCBI Taxonomy" id="2991719"/>
    <lineage>
        <taxon>Bacteria</taxon>
        <taxon>Pseudomonadati</taxon>
        <taxon>Pseudomonadota</taxon>
        <taxon>Gammaproteobacteria</taxon>
        <taxon>Pseudomonadales</taxon>
        <taxon>Pseudomonadaceae</taxon>
        <taxon>Pseudomonas</taxon>
    </lineage>
</organism>
<dbReference type="RefSeq" id="WP_280309514.1">
    <property type="nucleotide sequence ID" value="NZ_JAPDIQ010000006.1"/>
</dbReference>
<dbReference type="Proteomes" id="UP001157461">
    <property type="component" value="Unassembled WGS sequence"/>
</dbReference>
<feature type="region of interest" description="Disordered" evidence="1">
    <location>
        <begin position="176"/>
        <end position="206"/>
    </location>
</feature>
<keyword evidence="3" id="KW-1185">Reference proteome</keyword>
<evidence type="ECO:0000256" key="1">
    <source>
        <dbReference type="SAM" id="MobiDB-lite"/>
    </source>
</evidence>
<dbReference type="EMBL" id="JAPDIQ010000006">
    <property type="protein sequence ID" value="MDH4764313.1"/>
    <property type="molecule type" value="Genomic_DNA"/>
</dbReference>
<name>A0ABT6IIK8_9PSED</name>
<reference evidence="2 3" key="1">
    <citation type="submission" date="2022-10" db="EMBL/GenBank/DDBJ databases">
        <title>A novel Pseudomonas species, isolated from Passiflora incarnata leaves.</title>
        <authorList>
            <person name="Cueva-Yesquen L.G."/>
            <person name="Fantinatti-Garboggini F."/>
        </authorList>
    </citation>
    <scope>NUCLEOTIDE SEQUENCE [LARGE SCALE GENOMIC DNA]</scope>
    <source>
        <strain evidence="2 3">CBMAI 2609</strain>
    </source>
</reference>
<sequence>MRENLHPSVLEPRLTAEYVSVVCNEALDAAYLAIEAASTDDDTTWTVGTLTYGRVQGRFKTMSHDPELPWFRLANSTMDYTPSINGVLLQVVMDDPARRKKSHRLSPNGVERFQASLLGMACDRSLTWRLYIDSDLNPDGRKLTATVMGFDSNLNVMCQWVHNYVPLISVRTSELPQEVEIQDPQPQRRKKDAEQDKPNDTRINNE</sequence>
<comment type="caution">
    <text evidence="2">The sequence shown here is derived from an EMBL/GenBank/DDBJ whole genome shotgun (WGS) entry which is preliminary data.</text>
</comment>